<gene>
    <name evidence="9" type="ORF">GCM10017596_27460</name>
</gene>
<evidence type="ECO:0000256" key="5">
    <source>
        <dbReference type="ARBA" id="ARBA00022989"/>
    </source>
</evidence>
<evidence type="ECO:0000313" key="9">
    <source>
        <dbReference type="EMBL" id="GLK03031.1"/>
    </source>
</evidence>
<sequence>MASPSIERSSVRRTSRRTGSGLKYGIAFTAPFMVLYVIFVFYPVLQATWMSLHDWDLLGATRDFIGIDNFERMLWGHDITWSMTHLAVPRLILLAGAIALLIRPLLRRRLTLGVSLGVAGILAIVVALGFHPAQGGFWFDPEFWIALQNTLLFTAISTPLIAALGLVMALALQGNRRGARIYQMVFFVPYILPVSVVTLVWTYFLSPNQGLLAALLEPLGIDPIPWLANPNTAMTAVIVTTVWWTVGFNLVLFSAGLQDVDPALYEAASLDGAGPWRKFVNITLPGIKHVVLLVMVMQVIASFQVFGQVNIMTGGGPGTSTLVLIQHVYEAGFRDFELGYGSAVSLFLFAVMLVVSVIQMRTLGKDDSK</sequence>
<evidence type="ECO:0000256" key="3">
    <source>
        <dbReference type="ARBA" id="ARBA00022475"/>
    </source>
</evidence>
<feature type="transmembrane region" description="Helical" evidence="7">
    <location>
        <begin position="286"/>
        <end position="306"/>
    </location>
</feature>
<feature type="transmembrane region" description="Helical" evidence="7">
    <location>
        <begin position="79"/>
        <end position="102"/>
    </location>
</feature>
<feature type="transmembrane region" description="Helical" evidence="7">
    <location>
        <begin position="233"/>
        <end position="253"/>
    </location>
</feature>
<evidence type="ECO:0000256" key="6">
    <source>
        <dbReference type="ARBA" id="ARBA00023136"/>
    </source>
</evidence>
<dbReference type="CDD" id="cd06261">
    <property type="entry name" value="TM_PBP2"/>
    <property type="match status" value="1"/>
</dbReference>
<evidence type="ECO:0000259" key="8">
    <source>
        <dbReference type="PROSITE" id="PS50928"/>
    </source>
</evidence>
<keyword evidence="5 7" id="KW-1133">Transmembrane helix</keyword>
<dbReference type="EMBL" id="BSET01000002">
    <property type="protein sequence ID" value="GLK03031.1"/>
    <property type="molecule type" value="Genomic_DNA"/>
</dbReference>
<keyword evidence="10" id="KW-1185">Reference proteome</keyword>
<dbReference type="Proteomes" id="UP001142325">
    <property type="component" value="Unassembled WGS sequence"/>
</dbReference>
<dbReference type="AlphaFoldDB" id="A0A9W6HVX8"/>
<feature type="transmembrane region" description="Helical" evidence="7">
    <location>
        <begin position="338"/>
        <end position="358"/>
    </location>
</feature>
<feature type="transmembrane region" description="Helical" evidence="7">
    <location>
        <begin position="21"/>
        <end position="45"/>
    </location>
</feature>
<dbReference type="InterPro" id="IPR000515">
    <property type="entry name" value="MetI-like"/>
</dbReference>
<dbReference type="InterPro" id="IPR035906">
    <property type="entry name" value="MetI-like_sf"/>
</dbReference>
<dbReference type="RefSeq" id="WP_204937838.1">
    <property type="nucleotide sequence ID" value="NZ_BAAAUM010000002.1"/>
</dbReference>
<keyword evidence="6 7" id="KW-0472">Membrane</keyword>
<protein>
    <recommendedName>
        <fullName evidence="8">ABC transmembrane type-1 domain-containing protein</fullName>
    </recommendedName>
</protein>
<reference evidence="9" key="2">
    <citation type="submission" date="2023-01" db="EMBL/GenBank/DDBJ databases">
        <authorList>
            <person name="Sun Q."/>
            <person name="Evtushenko L."/>
        </authorList>
    </citation>
    <scope>NUCLEOTIDE SEQUENCE</scope>
    <source>
        <strain evidence="9">VKM Ac-1958</strain>
    </source>
</reference>
<evidence type="ECO:0000256" key="4">
    <source>
        <dbReference type="ARBA" id="ARBA00022692"/>
    </source>
</evidence>
<comment type="subcellular location">
    <subcellularLocation>
        <location evidence="1 7">Cell membrane</location>
        <topology evidence="1 7">Multi-pass membrane protein</topology>
    </subcellularLocation>
</comment>
<organism evidence="9 10">
    <name type="scientific">Microbacterium keratanolyticum</name>
    <dbReference type="NCBI Taxonomy" id="67574"/>
    <lineage>
        <taxon>Bacteria</taxon>
        <taxon>Bacillati</taxon>
        <taxon>Actinomycetota</taxon>
        <taxon>Actinomycetes</taxon>
        <taxon>Micrococcales</taxon>
        <taxon>Microbacteriaceae</taxon>
        <taxon>Microbacterium</taxon>
    </lineage>
</organism>
<comment type="similarity">
    <text evidence="7">Belongs to the binding-protein-dependent transport system permease family.</text>
</comment>
<dbReference type="PANTHER" id="PTHR30193:SF41">
    <property type="entry name" value="DIACETYLCHITOBIOSE UPTAKE SYSTEM PERMEASE PROTEIN NGCF"/>
    <property type="match status" value="1"/>
</dbReference>
<keyword evidence="4 7" id="KW-0812">Transmembrane</keyword>
<dbReference type="Pfam" id="PF00528">
    <property type="entry name" value="BPD_transp_1"/>
    <property type="match status" value="1"/>
</dbReference>
<feature type="transmembrane region" description="Helical" evidence="7">
    <location>
        <begin position="109"/>
        <end position="130"/>
    </location>
</feature>
<evidence type="ECO:0000256" key="1">
    <source>
        <dbReference type="ARBA" id="ARBA00004651"/>
    </source>
</evidence>
<dbReference type="SUPFAM" id="SSF161098">
    <property type="entry name" value="MetI-like"/>
    <property type="match status" value="1"/>
</dbReference>
<evidence type="ECO:0000256" key="7">
    <source>
        <dbReference type="RuleBase" id="RU363032"/>
    </source>
</evidence>
<dbReference type="GO" id="GO:0055085">
    <property type="term" value="P:transmembrane transport"/>
    <property type="evidence" value="ECO:0007669"/>
    <property type="project" value="InterPro"/>
</dbReference>
<keyword evidence="3" id="KW-1003">Cell membrane</keyword>
<evidence type="ECO:0000256" key="2">
    <source>
        <dbReference type="ARBA" id="ARBA00022448"/>
    </source>
</evidence>
<dbReference type="PANTHER" id="PTHR30193">
    <property type="entry name" value="ABC TRANSPORTER PERMEASE PROTEIN"/>
    <property type="match status" value="1"/>
</dbReference>
<reference evidence="9" key="1">
    <citation type="journal article" date="2014" name="Int. J. Syst. Evol. Microbiol.">
        <title>Complete genome sequence of Corynebacterium casei LMG S-19264T (=DSM 44701T), isolated from a smear-ripened cheese.</title>
        <authorList>
            <consortium name="US DOE Joint Genome Institute (JGI-PGF)"/>
            <person name="Walter F."/>
            <person name="Albersmeier A."/>
            <person name="Kalinowski J."/>
            <person name="Ruckert C."/>
        </authorList>
    </citation>
    <scope>NUCLEOTIDE SEQUENCE</scope>
    <source>
        <strain evidence="9">VKM Ac-1958</strain>
    </source>
</reference>
<dbReference type="GO" id="GO:0005886">
    <property type="term" value="C:plasma membrane"/>
    <property type="evidence" value="ECO:0007669"/>
    <property type="project" value="UniProtKB-SubCell"/>
</dbReference>
<dbReference type="PROSITE" id="PS50928">
    <property type="entry name" value="ABC_TM1"/>
    <property type="match status" value="1"/>
</dbReference>
<name>A0A9W6HVX8_9MICO</name>
<comment type="caution">
    <text evidence="9">The sequence shown here is derived from an EMBL/GenBank/DDBJ whole genome shotgun (WGS) entry which is preliminary data.</text>
</comment>
<feature type="transmembrane region" description="Helical" evidence="7">
    <location>
        <begin position="150"/>
        <end position="172"/>
    </location>
</feature>
<dbReference type="InterPro" id="IPR051393">
    <property type="entry name" value="ABC_transporter_permease"/>
</dbReference>
<dbReference type="Gene3D" id="1.10.3720.10">
    <property type="entry name" value="MetI-like"/>
    <property type="match status" value="1"/>
</dbReference>
<evidence type="ECO:0000313" key="10">
    <source>
        <dbReference type="Proteomes" id="UP001142325"/>
    </source>
</evidence>
<proteinExistence type="inferred from homology"/>
<feature type="transmembrane region" description="Helical" evidence="7">
    <location>
        <begin position="184"/>
        <end position="204"/>
    </location>
</feature>
<accession>A0A9W6HVX8</accession>
<keyword evidence="2 7" id="KW-0813">Transport</keyword>
<feature type="domain" description="ABC transmembrane type-1" evidence="8">
    <location>
        <begin position="147"/>
        <end position="359"/>
    </location>
</feature>